<proteinExistence type="predicted"/>
<name>A0AAV2EL96_9ROSI</name>
<gene>
    <name evidence="2" type="ORF">LTRI10_LOCUS27784</name>
</gene>
<sequence length="320" mass="33943">MSPSKLTDPAWARTKQLIEFTLSELKREAQERGWTAATAEEAADPSAVVPVPSGPTRRARGTAPALAAGAGDGRAGEEAGASGSARVAAGSAEIGAGGEAAEGEARRPTTAGDRGVVAAVTARQEKAQQPVAADRLREAQSAAVKGVVVAGSAKEGGCDGLSWFALIDEEKAAAVVDAGELSATEAADVVAATRARRTEAKRWQELACTGSRSLLIQRTQLQGHKEWLGEVNCSGSLFHSKLVKLIDYYIEEEPKFQVYEFMSWGSLPIHLFRRYSLGLGMRADHPRVWADPPAFDPNFVKWVGDGLCWEPSAGWWVGCG</sequence>
<protein>
    <submittedName>
        <fullName evidence="2">Uncharacterized protein</fullName>
    </submittedName>
</protein>
<keyword evidence="3" id="KW-1185">Reference proteome</keyword>
<reference evidence="2 3" key="1">
    <citation type="submission" date="2024-04" db="EMBL/GenBank/DDBJ databases">
        <authorList>
            <person name="Fracassetti M."/>
        </authorList>
    </citation>
    <scope>NUCLEOTIDE SEQUENCE [LARGE SCALE GENOMIC DNA]</scope>
</reference>
<evidence type="ECO:0000313" key="2">
    <source>
        <dbReference type="EMBL" id="CAL1386763.1"/>
    </source>
</evidence>
<evidence type="ECO:0000313" key="3">
    <source>
        <dbReference type="Proteomes" id="UP001497516"/>
    </source>
</evidence>
<dbReference type="InterPro" id="IPR011009">
    <property type="entry name" value="Kinase-like_dom_sf"/>
</dbReference>
<dbReference type="PANTHER" id="PTHR45621">
    <property type="entry name" value="OS01G0588500 PROTEIN-RELATED"/>
    <property type="match status" value="1"/>
</dbReference>
<organism evidence="2 3">
    <name type="scientific">Linum trigynum</name>
    <dbReference type="NCBI Taxonomy" id="586398"/>
    <lineage>
        <taxon>Eukaryota</taxon>
        <taxon>Viridiplantae</taxon>
        <taxon>Streptophyta</taxon>
        <taxon>Embryophyta</taxon>
        <taxon>Tracheophyta</taxon>
        <taxon>Spermatophyta</taxon>
        <taxon>Magnoliopsida</taxon>
        <taxon>eudicotyledons</taxon>
        <taxon>Gunneridae</taxon>
        <taxon>Pentapetalae</taxon>
        <taxon>rosids</taxon>
        <taxon>fabids</taxon>
        <taxon>Malpighiales</taxon>
        <taxon>Linaceae</taxon>
        <taxon>Linum</taxon>
    </lineage>
</organism>
<dbReference type="EMBL" id="OZ034818">
    <property type="protein sequence ID" value="CAL1386763.1"/>
    <property type="molecule type" value="Genomic_DNA"/>
</dbReference>
<dbReference type="InterPro" id="IPR050823">
    <property type="entry name" value="Plant_Ser_Thr_Prot_Kinase"/>
</dbReference>
<dbReference type="Gene3D" id="3.30.200.20">
    <property type="entry name" value="Phosphorylase Kinase, domain 1"/>
    <property type="match status" value="1"/>
</dbReference>
<evidence type="ECO:0000256" key="1">
    <source>
        <dbReference type="SAM" id="MobiDB-lite"/>
    </source>
</evidence>
<dbReference type="AlphaFoldDB" id="A0AAV2EL96"/>
<dbReference type="SUPFAM" id="SSF56112">
    <property type="entry name" value="Protein kinase-like (PK-like)"/>
    <property type="match status" value="1"/>
</dbReference>
<accession>A0AAV2EL96</accession>
<dbReference type="Proteomes" id="UP001497516">
    <property type="component" value="Chromosome 5"/>
</dbReference>
<feature type="region of interest" description="Disordered" evidence="1">
    <location>
        <begin position="28"/>
        <end position="86"/>
    </location>
</feature>